<keyword evidence="5 6" id="KW-0961">Cell wall biogenesis/degradation</keyword>
<dbReference type="GO" id="GO:0071555">
    <property type="term" value="P:cell wall organization"/>
    <property type="evidence" value="ECO:0007669"/>
    <property type="project" value="UniProtKB-UniRule"/>
</dbReference>
<keyword evidence="8" id="KW-0472">Membrane</keyword>
<dbReference type="CDD" id="cd16913">
    <property type="entry name" value="YkuD_like"/>
    <property type="match status" value="1"/>
</dbReference>
<dbReference type="Gene3D" id="2.40.440.10">
    <property type="entry name" value="L,D-transpeptidase catalytic domain-like"/>
    <property type="match status" value="1"/>
</dbReference>
<dbReference type="GO" id="GO:0016740">
    <property type="term" value="F:transferase activity"/>
    <property type="evidence" value="ECO:0007669"/>
    <property type="project" value="UniProtKB-KW"/>
</dbReference>
<evidence type="ECO:0000256" key="1">
    <source>
        <dbReference type="ARBA" id="ARBA00004752"/>
    </source>
</evidence>
<accession>A0A1X6X0U7</accession>
<dbReference type="SUPFAM" id="SSF141523">
    <property type="entry name" value="L,D-transpeptidase catalytic domain-like"/>
    <property type="match status" value="1"/>
</dbReference>
<evidence type="ECO:0000256" key="6">
    <source>
        <dbReference type="PROSITE-ProRule" id="PRU01373"/>
    </source>
</evidence>
<evidence type="ECO:0000256" key="5">
    <source>
        <dbReference type="ARBA" id="ARBA00023316"/>
    </source>
</evidence>
<evidence type="ECO:0000256" key="3">
    <source>
        <dbReference type="ARBA" id="ARBA00022960"/>
    </source>
</evidence>
<dbReference type="GO" id="GO:0018104">
    <property type="term" value="P:peptidoglycan-protein cross-linking"/>
    <property type="evidence" value="ECO:0007669"/>
    <property type="project" value="TreeGrafter"/>
</dbReference>
<dbReference type="RefSeq" id="WP_087103696.1">
    <property type="nucleotide sequence ID" value="NZ_FWFG01000054.1"/>
</dbReference>
<dbReference type="InterPro" id="IPR038063">
    <property type="entry name" value="Transpep_catalytic_dom"/>
</dbReference>
<dbReference type="PANTHER" id="PTHR30582">
    <property type="entry name" value="L,D-TRANSPEPTIDASE"/>
    <property type="match status" value="1"/>
</dbReference>
<evidence type="ECO:0000313" key="10">
    <source>
        <dbReference type="EMBL" id="SLM91187.1"/>
    </source>
</evidence>
<dbReference type="PANTHER" id="PTHR30582:SF2">
    <property type="entry name" value="L,D-TRANSPEPTIDASE YCIB-RELATED"/>
    <property type="match status" value="1"/>
</dbReference>
<keyword evidence="2" id="KW-0808">Transferase</keyword>
<dbReference type="InterPro" id="IPR005490">
    <property type="entry name" value="LD_TPept_cat_dom"/>
</dbReference>
<dbReference type="GO" id="GO:0005576">
    <property type="term" value="C:extracellular region"/>
    <property type="evidence" value="ECO:0007669"/>
    <property type="project" value="TreeGrafter"/>
</dbReference>
<comment type="pathway">
    <text evidence="1 6">Cell wall biogenesis; peptidoglycan biosynthesis.</text>
</comment>
<feature type="region of interest" description="Disordered" evidence="7">
    <location>
        <begin position="353"/>
        <end position="375"/>
    </location>
</feature>
<name>A0A1X6X0U7_9MICO</name>
<reference evidence="10 11" key="1">
    <citation type="submission" date="2017-02" db="EMBL/GenBank/DDBJ databases">
        <authorList>
            <person name="Peterson S.W."/>
        </authorList>
    </citation>
    <scope>NUCLEOTIDE SEQUENCE [LARGE SCALE GENOMIC DNA]</scope>
    <source>
        <strain evidence="10 11">CIP104813</strain>
    </source>
</reference>
<proteinExistence type="predicted"/>
<dbReference type="OrthoDB" id="3176960at2"/>
<keyword evidence="8" id="KW-0812">Transmembrane</keyword>
<gene>
    <name evidence="10" type="ORF">FM110_06265</name>
</gene>
<keyword evidence="4 6" id="KW-0573">Peptidoglycan synthesis</keyword>
<feature type="domain" description="L,D-TPase catalytic" evidence="9">
    <location>
        <begin position="377"/>
        <end position="500"/>
    </location>
</feature>
<dbReference type="PROSITE" id="PS52029">
    <property type="entry name" value="LD_TPASE"/>
    <property type="match status" value="1"/>
</dbReference>
<feature type="active site" description="Nucleophile" evidence="6">
    <location>
        <position position="476"/>
    </location>
</feature>
<dbReference type="GO" id="GO:0008360">
    <property type="term" value="P:regulation of cell shape"/>
    <property type="evidence" value="ECO:0007669"/>
    <property type="project" value="UniProtKB-UniRule"/>
</dbReference>
<protein>
    <submittedName>
        <fullName evidence="10">Sll0670 protein</fullName>
    </submittedName>
</protein>
<feature type="active site" description="Proton donor/acceptor" evidence="6">
    <location>
        <position position="460"/>
    </location>
</feature>
<organism evidence="10 11">
    <name type="scientific">Brachybacterium nesterenkovii</name>
    <dbReference type="NCBI Taxonomy" id="47847"/>
    <lineage>
        <taxon>Bacteria</taxon>
        <taxon>Bacillati</taxon>
        <taxon>Actinomycetota</taxon>
        <taxon>Actinomycetes</taxon>
        <taxon>Micrococcales</taxon>
        <taxon>Dermabacteraceae</taxon>
        <taxon>Brachybacterium</taxon>
    </lineage>
</organism>
<dbReference type="InterPro" id="IPR050979">
    <property type="entry name" value="LD-transpeptidase"/>
</dbReference>
<keyword evidence="3 6" id="KW-0133">Cell shape</keyword>
<evidence type="ECO:0000256" key="4">
    <source>
        <dbReference type="ARBA" id="ARBA00022984"/>
    </source>
</evidence>
<evidence type="ECO:0000256" key="8">
    <source>
        <dbReference type="SAM" id="Phobius"/>
    </source>
</evidence>
<dbReference type="Proteomes" id="UP000195981">
    <property type="component" value="Unassembled WGS sequence"/>
</dbReference>
<dbReference type="GO" id="GO:0071972">
    <property type="term" value="F:peptidoglycan L,D-transpeptidase activity"/>
    <property type="evidence" value="ECO:0007669"/>
    <property type="project" value="TreeGrafter"/>
</dbReference>
<evidence type="ECO:0000256" key="2">
    <source>
        <dbReference type="ARBA" id="ARBA00022679"/>
    </source>
</evidence>
<evidence type="ECO:0000313" key="11">
    <source>
        <dbReference type="Proteomes" id="UP000195981"/>
    </source>
</evidence>
<evidence type="ECO:0000256" key="7">
    <source>
        <dbReference type="SAM" id="MobiDB-lite"/>
    </source>
</evidence>
<keyword evidence="11" id="KW-1185">Reference proteome</keyword>
<dbReference type="EMBL" id="FWFG01000054">
    <property type="protein sequence ID" value="SLM91187.1"/>
    <property type="molecule type" value="Genomic_DNA"/>
</dbReference>
<keyword evidence="8" id="KW-1133">Transmembrane helix</keyword>
<dbReference type="UniPathway" id="UPA00219"/>
<feature type="transmembrane region" description="Helical" evidence="8">
    <location>
        <begin position="21"/>
        <end position="43"/>
    </location>
</feature>
<feature type="compositionally biased region" description="Low complexity" evidence="7">
    <location>
        <begin position="353"/>
        <end position="374"/>
    </location>
</feature>
<sequence>MSNVIDPAAPEAGGARRGRRALLVLGALVTALALVLVGGSFAYAQQYDGKALPGTTVLGQDVAGKSADQIRQLVADRAESVQVTVTAGDQTREASLADLGVSVDADATAAQAASHDEDVVSVLRSTLDGERPVQPVVSVDRAATAAYAASLVPDDRTAPADAQVVYDEKDEAWSMVPGHAGQGIDSAAFADAVEKQAPALESFAIDQPIAETQPALTDEMAQSALDRITASLDQPMQVTAPDGTVFEVSKKTRSSWLRVGPNEANDGFALTADGEAVSEWVSGKAEKAGTEPQNGIEQVDATGATVKVLSEKKDGAEVSNADAVFQQLSQGLTEGTAVDARFETTPLAATVTKAKAPTAEAAPSAESTDPAAPTGEKWIDVDLTNKTVTAYEGETPVYGPVKIVDGKDGKTTPGTYKIWHRTEKQDMTNGTRGVSEDDPDYYYTKDVPWVQYFNENIAFHGAPWRKSFGYSGSHGCVNMRVKDAKWLWDWAEMGDTVVVHY</sequence>
<dbReference type="Pfam" id="PF03734">
    <property type="entry name" value="YkuD"/>
    <property type="match status" value="1"/>
</dbReference>
<evidence type="ECO:0000259" key="9">
    <source>
        <dbReference type="PROSITE" id="PS52029"/>
    </source>
</evidence>
<dbReference type="AlphaFoldDB" id="A0A1X6X0U7"/>